<dbReference type="Gene3D" id="3.20.20.70">
    <property type="entry name" value="Aldolase class I"/>
    <property type="match status" value="1"/>
</dbReference>
<dbReference type="AlphaFoldDB" id="A0AAU8A5M9"/>
<proteinExistence type="predicted"/>
<dbReference type="Pfam" id="PF00923">
    <property type="entry name" value="TAL_FSA"/>
    <property type="match status" value="1"/>
</dbReference>
<protein>
    <submittedName>
        <fullName evidence="2">Transaldolase family protein</fullName>
    </submittedName>
</protein>
<dbReference type="SUPFAM" id="SSF51569">
    <property type="entry name" value="Aldolase"/>
    <property type="match status" value="1"/>
</dbReference>
<gene>
    <name evidence="2" type="ORF">PUP29_06415</name>
</gene>
<dbReference type="GO" id="GO:0005975">
    <property type="term" value="P:carbohydrate metabolic process"/>
    <property type="evidence" value="ECO:0007669"/>
    <property type="project" value="InterPro"/>
</dbReference>
<dbReference type="InterPro" id="IPR001585">
    <property type="entry name" value="TAL/FSA"/>
</dbReference>
<organism evidence="2">
    <name type="scientific">Christensenella massiliensis</name>
    <dbReference type="NCBI Taxonomy" id="1805714"/>
    <lineage>
        <taxon>Bacteria</taxon>
        <taxon>Bacillati</taxon>
        <taxon>Bacillota</taxon>
        <taxon>Clostridia</taxon>
        <taxon>Christensenellales</taxon>
        <taxon>Christensenellaceae</taxon>
        <taxon>Christensenella</taxon>
    </lineage>
</organism>
<name>A0AAU8A5M9_9FIRM</name>
<dbReference type="RefSeq" id="WP_353422724.1">
    <property type="nucleotide sequence ID" value="NZ_CP117826.1"/>
</dbReference>
<keyword evidence="1" id="KW-0704">Schiff base</keyword>
<dbReference type="EMBL" id="CP117826">
    <property type="protein sequence ID" value="XCC61173.1"/>
    <property type="molecule type" value="Genomic_DNA"/>
</dbReference>
<evidence type="ECO:0000313" key="2">
    <source>
        <dbReference type="EMBL" id="XCC61173.1"/>
    </source>
</evidence>
<sequence>MIELKLKTLIAEKGMVAGEEDYVKRAEDMDVCIDDFKAIENRVQRIGVTTQYRDVIDTLYRNEDGTPPGFKRLLCMEQSGVLRVDLVRDISYDKNGEKRPTNLLFSADSANPYEVRPIANLIANLTCNPGIVYDLFINNPKANIGGQYKTRDEVMEEIGKILGPGCDISVELNNPFEKSEAAILEEAEKFREMFSKYRVVIKVSHTGPVNSENVHELMEGNKRFSKNFKTVATADALRGHNLALMLREHGYRVNFTLMFEPYQTQLALQAKPYFINSFIRHRAMQSTYIKSRLDCYATDRDKNHLIELRDFLLQNDYLCPDEAEKELIDVLNMGEDILNARRFRDKEGNDGLDGIRHNLRVMRGCNLEDTRLIICSMEGEYNYPDIDRLLADPEFSDMSDRVVITAEPGYLARFTSTNQVISYQRRFMNAAKGMK</sequence>
<reference evidence="2" key="1">
    <citation type="submission" date="2023-02" db="EMBL/GenBank/DDBJ databases">
        <title>Gut commensal Christensenella minuta modulates host metabolism via a new class of secondary bile acids.</title>
        <authorList>
            <person name="Liu C."/>
        </authorList>
    </citation>
    <scope>NUCLEOTIDE SEQUENCE</scope>
    <source>
        <strain evidence="2">CA70</strain>
    </source>
</reference>
<evidence type="ECO:0000256" key="1">
    <source>
        <dbReference type="ARBA" id="ARBA00023270"/>
    </source>
</evidence>
<dbReference type="InterPro" id="IPR013785">
    <property type="entry name" value="Aldolase_TIM"/>
</dbReference>
<accession>A0AAU8A5M9</accession>